<feature type="compositionally biased region" description="Basic and acidic residues" evidence="1">
    <location>
        <begin position="34"/>
        <end position="46"/>
    </location>
</feature>
<dbReference type="AlphaFoldDB" id="A0A067P0Y4"/>
<accession>A0A067P0Y4</accession>
<gene>
    <name evidence="2" type="ORF">PLEOSDRAFT_154781</name>
</gene>
<organism evidence="2 3">
    <name type="scientific">Pleurotus ostreatus (strain PC15)</name>
    <name type="common">Oyster mushroom</name>
    <dbReference type="NCBI Taxonomy" id="1137138"/>
    <lineage>
        <taxon>Eukaryota</taxon>
        <taxon>Fungi</taxon>
        <taxon>Dikarya</taxon>
        <taxon>Basidiomycota</taxon>
        <taxon>Agaricomycotina</taxon>
        <taxon>Agaricomycetes</taxon>
        <taxon>Agaricomycetidae</taxon>
        <taxon>Agaricales</taxon>
        <taxon>Pleurotineae</taxon>
        <taxon>Pleurotaceae</taxon>
        <taxon>Pleurotus</taxon>
    </lineage>
</organism>
<evidence type="ECO:0000256" key="1">
    <source>
        <dbReference type="SAM" id="MobiDB-lite"/>
    </source>
</evidence>
<dbReference type="EMBL" id="KL198006">
    <property type="protein sequence ID" value="KDQ30072.1"/>
    <property type="molecule type" value="Genomic_DNA"/>
</dbReference>
<feature type="compositionally biased region" description="Polar residues" evidence="1">
    <location>
        <begin position="1"/>
        <end position="27"/>
    </location>
</feature>
<evidence type="ECO:0000313" key="3">
    <source>
        <dbReference type="Proteomes" id="UP000027073"/>
    </source>
</evidence>
<feature type="region of interest" description="Disordered" evidence="1">
    <location>
        <begin position="1"/>
        <end position="47"/>
    </location>
</feature>
<sequence length="123" mass="13583">MSQQTTKPQLSKTPQSREFGTSETQSALILRNRLNHEPTDATHSTDDTIVIEAPGLEPCEIRVMLIAGRLSIRGEKLDLKGKGKENEGFSQRPSKIGNHLEVDIELPIGIQVLLSPYPQPASR</sequence>
<reference evidence="3" key="1">
    <citation type="journal article" date="2014" name="Proc. Natl. Acad. Sci. U.S.A.">
        <title>Extensive sampling of basidiomycete genomes demonstrates inadequacy of the white-rot/brown-rot paradigm for wood decay fungi.</title>
        <authorList>
            <person name="Riley R."/>
            <person name="Salamov A.A."/>
            <person name="Brown D.W."/>
            <person name="Nagy L.G."/>
            <person name="Floudas D."/>
            <person name="Held B.W."/>
            <person name="Levasseur A."/>
            <person name="Lombard V."/>
            <person name="Morin E."/>
            <person name="Otillar R."/>
            <person name="Lindquist E.A."/>
            <person name="Sun H."/>
            <person name="LaButti K.M."/>
            <person name="Schmutz J."/>
            <person name="Jabbour D."/>
            <person name="Luo H."/>
            <person name="Baker S.E."/>
            <person name="Pisabarro A.G."/>
            <person name="Walton J.D."/>
            <person name="Blanchette R.A."/>
            <person name="Henrissat B."/>
            <person name="Martin F."/>
            <person name="Cullen D."/>
            <person name="Hibbett D.S."/>
            <person name="Grigoriev I.V."/>
        </authorList>
    </citation>
    <scope>NUCLEOTIDE SEQUENCE [LARGE SCALE GENOMIC DNA]</scope>
    <source>
        <strain evidence="3">PC15</strain>
    </source>
</reference>
<evidence type="ECO:0000313" key="2">
    <source>
        <dbReference type="EMBL" id="KDQ30072.1"/>
    </source>
</evidence>
<dbReference type="CDD" id="cd06464">
    <property type="entry name" value="ACD_sHsps-like"/>
    <property type="match status" value="1"/>
</dbReference>
<proteinExistence type="predicted"/>
<dbReference type="InParanoid" id="A0A067P0Y4"/>
<protein>
    <recommendedName>
        <fullName evidence="4">SHSP domain-containing protein</fullName>
    </recommendedName>
</protein>
<dbReference type="Proteomes" id="UP000027073">
    <property type="component" value="Unassembled WGS sequence"/>
</dbReference>
<evidence type="ECO:0008006" key="4">
    <source>
        <dbReference type="Google" id="ProtNLM"/>
    </source>
</evidence>
<name>A0A067P0Y4_PLEO1</name>
<dbReference type="HOGENOM" id="CLU_2016209_0_0_1"/>
<dbReference type="VEuPathDB" id="FungiDB:PLEOSDRAFT_154781"/>